<dbReference type="Proteomes" id="UP000267535">
    <property type="component" value="Unassembled WGS sequence"/>
</dbReference>
<protein>
    <submittedName>
        <fullName evidence="1">Uncharacterized protein</fullName>
    </submittedName>
</protein>
<name>A0A3P1ST91_9GAMM</name>
<dbReference type="RefSeq" id="WP_124924990.1">
    <property type="nucleotide sequence ID" value="NZ_BMOH01000003.1"/>
</dbReference>
<evidence type="ECO:0000313" key="1">
    <source>
        <dbReference type="EMBL" id="RRD00409.1"/>
    </source>
</evidence>
<organism evidence="1 2">
    <name type="scientific">Amphritea balenae</name>
    <dbReference type="NCBI Taxonomy" id="452629"/>
    <lineage>
        <taxon>Bacteria</taxon>
        <taxon>Pseudomonadati</taxon>
        <taxon>Pseudomonadota</taxon>
        <taxon>Gammaproteobacteria</taxon>
        <taxon>Oceanospirillales</taxon>
        <taxon>Oceanospirillaceae</taxon>
        <taxon>Amphritea</taxon>
    </lineage>
</organism>
<proteinExistence type="predicted"/>
<sequence>MKLVKDLTDDGIIYYWIDEVGDPISADLRTLDDAREWRVLYLHNAYQGAERRTSIIDRRYNSEKRQFMEQNHQFARGKSQGRREADILVTVDTDLAAQKIKEYY</sequence>
<dbReference type="EMBL" id="RQXV01000002">
    <property type="protein sequence ID" value="RRD00409.1"/>
    <property type="molecule type" value="Genomic_DNA"/>
</dbReference>
<comment type="caution">
    <text evidence="1">The sequence shown here is derived from an EMBL/GenBank/DDBJ whole genome shotgun (WGS) entry which is preliminary data.</text>
</comment>
<gene>
    <name evidence="1" type="ORF">EHS89_04770</name>
</gene>
<evidence type="ECO:0000313" key="2">
    <source>
        <dbReference type="Proteomes" id="UP000267535"/>
    </source>
</evidence>
<dbReference type="AlphaFoldDB" id="A0A3P1ST91"/>
<dbReference type="OrthoDB" id="6089021at2"/>
<keyword evidence="2" id="KW-1185">Reference proteome</keyword>
<reference evidence="1 2" key="1">
    <citation type="submission" date="2018-11" db="EMBL/GenBank/DDBJ databases">
        <title>The draft genome sequence of Amphritea balenae JAMM 1525T.</title>
        <authorList>
            <person name="Fang Z."/>
            <person name="Zhang Y."/>
            <person name="Han X."/>
        </authorList>
    </citation>
    <scope>NUCLEOTIDE SEQUENCE [LARGE SCALE GENOMIC DNA]</scope>
    <source>
        <strain evidence="1 2">JAMM 1525</strain>
    </source>
</reference>
<accession>A0A3P1ST91</accession>